<name>A0A0A1IX90_AZOBR</name>
<dbReference type="EMBL" id="LN612748">
    <property type="protein sequence ID" value="CEG06602.1"/>
    <property type="molecule type" value="Genomic_DNA"/>
</dbReference>
<feature type="non-terminal residue" evidence="1">
    <location>
        <position position="108"/>
    </location>
</feature>
<gene>
    <name evidence="1" type="primary">nifH</name>
</gene>
<reference evidence="1" key="1">
    <citation type="submission" date="2014-09" db="EMBL/GenBank/DDBJ databases">
        <authorList>
            <person name="Zaheer A."/>
        </authorList>
    </citation>
    <scope>NUCLEOTIDE SEQUENCE</scope>
    <source>
        <strain evidence="1">M1</strain>
    </source>
</reference>
<accession>A0A0A1IX90</accession>
<protein>
    <submittedName>
        <fullName evidence="1">Dinitrogenase reductase</fullName>
    </submittedName>
</protein>
<evidence type="ECO:0000313" key="1">
    <source>
        <dbReference type="EMBL" id="CEG06602.1"/>
    </source>
</evidence>
<sequence>FWGLVLADRHGETAAHHVAQHVVGDVVHVVVGAVLFEEVDRGDHAAAGAADPRLRTAGLDALDALVADLENVLELQILDRAGFGGEVQHGVLRLGVQDQAGRVSFGIA</sequence>
<proteinExistence type="predicted"/>
<feature type="non-terminal residue" evidence="1">
    <location>
        <position position="1"/>
    </location>
</feature>
<reference evidence="1" key="2">
    <citation type="submission" date="2014-11" db="EMBL/GenBank/DDBJ databases">
        <title>Diversity and population dynamics of rhizospheric beneficial bacteria associated with maize.</title>
        <authorList>
            <person name="Mansoor Qaisrani M."/>
            <person name="Sajjad Mirza M."/>
            <person name="Malik K.A."/>
        </authorList>
    </citation>
    <scope>NUCLEOTIDE SEQUENCE</scope>
    <source>
        <strain evidence="1">M1</strain>
    </source>
</reference>
<dbReference type="AlphaFoldDB" id="A0A0A1IX90"/>
<organism evidence="1">
    <name type="scientific">Azospirillum brasilense</name>
    <dbReference type="NCBI Taxonomy" id="192"/>
    <lineage>
        <taxon>Bacteria</taxon>
        <taxon>Pseudomonadati</taxon>
        <taxon>Pseudomonadota</taxon>
        <taxon>Alphaproteobacteria</taxon>
        <taxon>Rhodospirillales</taxon>
        <taxon>Azospirillaceae</taxon>
        <taxon>Azospirillum</taxon>
    </lineage>
</organism>